<keyword evidence="3 7" id="KW-0479">Metal-binding</keyword>
<dbReference type="InterPro" id="IPR002083">
    <property type="entry name" value="MATH/TRAF_dom"/>
</dbReference>
<dbReference type="InterPro" id="IPR001293">
    <property type="entry name" value="Znf_TRAF"/>
</dbReference>
<dbReference type="Gene3D" id="3.30.40.10">
    <property type="entry name" value="Zinc/RING finger domain, C3HC4 (zinc finger)"/>
    <property type="match status" value="1"/>
</dbReference>
<dbReference type="PROSITE" id="PS50144">
    <property type="entry name" value="MATH"/>
    <property type="match status" value="1"/>
</dbReference>
<evidence type="ECO:0000256" key="1">
    <source>
        <dbReference type="ARBA" id="ARBA00004496"/>
    </source>
</evidence>
<dbReference type="SUPFAM" id="SSF49599">
    <property type="entry name" value="TRAF domain-like"/>
    <property type="match status" value="2"/>
</dbReference>
<dbReference type="InterPro" id="IPR008974">
    <property type="entry name" value="TRAF-like"/>
</dbReference>
<comment type="subcellular location">
    <subcellularLocation>
        <location evidence="1">Cytoplasm</location>
    </subcellularLocation>
</comment>
<feature type="zinc finger region" description="TRAF-type" evidence="7">
    <location>
        <begin position="25"/>
        <end position="59"/>
    </location>
</feature>
<dbReference type="EMBL" id="JALNTZ010000003">
    <property type="protein sequence ID" value="KAJ3658430.1"/>
    <property type="molecule type" value="Genomic_DNA"/>
</dbReference>
<dbReference type="PANTHER" id="PTHR10131">
    <property type="entry name" value="TNF RECEPTOR ASSOCIATED FACTOR"/>
    <property type="match status" value="1"/>
</dbReference>
<dbReference type="Gene3D" id="2.60.210.10">
    <property type="entry name" value="Apoptosis, Tumor Necrosis Factor Receptor Associated Protein 2, Chain A"/>
    <property type="match status" value="1"/>
</dbReference>
<evidence type="ECO:0000259" key="9">
    <source>
        <dbReference type="PROSITE" id="PS50145"/>
    </source>
</evidence>
<dbReference type="InterPro" id="IPR013083">
    <property type="entry name" value="Znf_RING/FYVE/PHD"/>
</dbReference>
<feature type="domain" description="MATH" evidence="8">
    <location>
        <begin position="322"/>
        <end position="466"/>
    </location>
</feature>
<protein>
    <recommendedName>
        <fullName evidence="12">TNF receptor-associated factor 3</fullName>
    </recommendedName>
</protein>
<keyword evidence="2" id="KW-0963">Cytoplasm</keyword>
<evidence type="ECO:0000313" key="10">
    <source>
        <dbReference type="EMBL" id="KAJ3658430.1"/>
    </source>
</evidence>
<name>A0AA38MIM2_9CUCU</name>
<evidence type="ECO:0000256" key="2">
    <source>
        <dbReference type="ARBA" id="ARBA00022490"/>
    </source>
</evidence>
<evidence type="ECO:0008006" key="12">
    <source>
        <dbReference type="Google" id="ProtNLM"/>
    </source>
</evidence>
<proteinExistence type="predicted"/>
<reference evidence="10" key="1">
    <citation type="journal article" date="2023" name="G3 (Bethesda)">
        <title>Whole genome assemblies of Zophobas morio and Tenebrio molitor.</title>
        <authorList>
            <person name="Kaur S."/>
            <person name="Stinson S.A."/>
            <person name="diCenzo G.C."/>
        </authorList>
    </citation>
    <scope>NUCLEOTIDE SEQUENCE</scope>
    <source>
        <strain evidence="10">QUZm001</strain>
    </source>
</reference>
<evidence type="ECO:0000259" key="8">
    <source>
        <dbReference type="PROSITE" id="PS50144"/>
    </source>
</evidence>
<keyword evidence="6 7" id="KW-0862">Zinc</keyword>
<dbReference type="Pfam" id="PF22486">
    <property type="entry name" value="MATH_2"/>
    <property type="match status" value="1"/>
</dbReference>
<organism evidence="10 11">
    <name type="scientific">Zophobas morio</name>
    <dbReference type="NCBI Taxonomy" id="2755281"/>
    <lineage>
        <taxon>Eukaryota</taxon>
        <taxon>Metazoa</taxon>
        <taxon>Ecdysozoa</taxon>
        <taxon>Arthropoda</taxon>
        <taxon>Hexapoda</taxon>
        <taxon>Insecta</taxon>
        <taxon>Pterygota</taxon>
        <taxon>Neoptera</taxon>
        <taxon>Endopterygota</taxon>
        <taxon>Coleoptera</taxon>
        <taxon>Polyphaga</taxon>
        <taxon>Cucujiformia</taxon>
        <taxon>Tenebrionidae</taxon>
        <taxon>Zophobas</taxon>
    </lineage>
</organism>
<dbReference type="AlphaFoldDB" id="A0AA38MIM2"/>
<gene>
    <name evidence="10" type="ORF">Zmor_010167</name>
</gene>
<dbReference type="PROSITE" id="PS50145">
    <property type="entry name" value="ZF_TRAF"/>
    <property type="match status" value="1"/>
</dbReference>
<evidence type="ECO:0000256" key="6">
    <source>
        <dbReference type="ARBA" id="ARBA00022833"/>
    </source>
</evidence>
<dbReference type="Proteomes" id="UP001168821">
    <property type="component" value="Unassembled WGS sequence"/>
</dbReference>
<accession>A0AA38MIM2</accession>
<dbReference type="FunFam" id="3.30.40.10:FF:000586">
    <property type="entry name" value="Traf3, isoform A"/>
    <property type="match status" value="1"/>
</dbReference>
<evidence type="ECO:0000256" key="7">
    <source>
        <dbReference type="PROSITE-ProRule" id="PRU00207"/>
    </source>
</evidence>
<evidence type="ECO:0000256" key="3">
    <source>
        <dbReference type="ARBA" id="ARBA00022723"/>
    </source>
</evidence>
<evidence type="ECO:0000256" key="5">
    <source>
        <dbReference type="ARBA" id="ARBA00022771"/>
    </source>
</evidence>
<feature type="domain" description="TRAF-type" evidence="9">
    <location>
        <begin position="25"/>
        <end position="59"/>
    </location>
</feature>
<dbReference type="PANTHER" id="PTHR10131:SF138">
    <property type="entry name" value="RE66324P"/>
    <property type="match status" value="1"/>
</dbReference>
<evidence type="ECO:0000313" key="11">
    <source>
        <dbReference type="Proteomes" id="UP001168821"/>
    </source>
</evidence>
<evidence type="ECO:0000256" key="4">
    <source>
        <dbReference type="ARBA" id="ARBA00022737"/>
    </source>
</evidence>
<keyword evidence="5 7" id="KW-0863">Zinc-finger</keyword>
<keyword evidence="4" id="KW-0677">Repeat</keyword>
<dbReference type="GO" id="GO:0005737">
    <property type="term" value="C:cytoplasm"/>
    <property type="evidence" value="ECO:0007669"/>
    <property type="project" value="UniProtKB-SubCell"/>
</dbReference>
<sequence length="478" mass="55785">MDRHKNPFTCYFCHKKIENDTEMGHTSVCGNVLIPCPNKCGSYIPRMEMPNHKKECLNRPGRSMTRLTTTTDTIETYDDALNTASLDRRFNNTSTRDVLERLQRDFQKLSTRLANYELSSSSNSSIDSRNNQDLDRIKYQNQMLLEWKKAVDYKLETLQQAMTSLDKARSESEYHWLSLQQKLSLLDKFRMDLDIAMDTFLKEQNYNRQANLEFAKNLDEFKDLFDQENASVNALWNEQKDIIDDIRKDVDGLKQVMDEQKAKNVSVIFDIKTISQIASETAEKLEIQDREFAKFRQQFDQLKLDLEILENLASADARTSTPGHLVWRITDFEAKMSKSKSSNSVLKSPIFYTHDFGYKVRILAYLNGLKKWKDRYALVSIHVLKGDFDALLKWPCHIEGTVSLRDQENSENPKNFAKHIVAKRQTGDEENEEPQESSFSYIFIPHGTLTKSQYLKNNEVFLEIRIEQNRRLLTETTL</sequence>
<comment type="caution">
    <text evidence="10">The sequence shown here is derived from an EMBL/GenBank/DDBJ whole genome shotgun (WGS) entry which is preliminary data.</text>
</comment>
<keyword evidence="11" id="KW-1185">Reference proteome</keyword>
<dbReference type="GO" id="GO:0008270">
    <property type="term" value="F:zinc ion binding"/>
    <property type="evidence" value="ECO:0007669"/>
    <property type="project" value="UniProtKB-KW"/>
</dbReference>